<dbReference type="Proteomes" id="UP000464644">
    <property type="component" value="Chromosome"/>
</dbReference>
<evidence type="ECO:0000313" key="2">
    <source>
        <dbReference type="Proteomes" id="UP000464644"/>
    </source>
</evidence>
<gene>
    <name evidence="1" type="ORF">N015_16240</name>
</gene>
<name>A0ABX6HE67_9PSED</name>
<reference evidence="1 2" key="1">
    <citation type="journal article" date="2014" name="Genome Announc.">
        <title>Draft Genome Sequences of a Phylogenetically Diverse Suite of Pseudomonas syringae Strains from Multiple Source Populations.</title>
        <authorList>
            <person name="Baltrus D.A."/>
            <person name="Yourstone S."/>
            <person name="Lind A."/>
            <person name="Guilbaud C."/>
            <person name="Sands D.C."/>
            <person name="Jones C.D."/>
            <person name="Morris C.E."/>
            <person name="Dangl J.L."/>
        </authorList>
    </citation>
    <scope>NUCLEOTIDE SEQUENCE [LARGE SCALE GENOMIC DNA]</scope>
    <source>
        <strain evidence="1 2">CC1524</strain>
    </source>
</reference>
<sequence length="257" mass="29902">MTKEERERIYQTYRSQAHDVARYNDETVKYIDSLQEKSKINKVDVWEELSNYRQDKKSGVTGPAIKESLREYIGDLQGNRCCYCRRWLNNIAHAKPVEHVLSRADYPQFSLDFFNLAISCFDCNQLKGKTSWGKIKKTEIEYPPTTELTDFYHPRVHRYATHVSYQRLENNDFCSVTYLGHTPQGMHLCHEILYIIAARENLYGNTPTMAQAVNLIREQQEILGEDAPVLSEFLNLLNLSTAMQLDQNAVDELPLKI</sequence>
<accession>A0ABX6HE67</accession>
<organism evidence="1 2">
    <name type="scientific">Pseudomonas asturiensis</name>
    <dbReference type="NCBI Taxonomy" id="1190415"/>
    <lineage>
        <taxon>Bacteria</taxon>
        <taxon>Pseudomonadati</taxon>
        <taxon>Pseudomonadota</taxon>
        <taxon>Gammaproteobacteria</taxon>
        <taxon>Pseudomonadales</taxon>
        <taxon>Pseudomonadaceae</taxon>
        <taxon>Pseudomonas</taxon>
    </lineage>
</organism>
<dbReference type="Gene3D" id="1.10.30.50">
    <property type="match status" value="1"/>
</dbReference>
<keyword evidence="2" id="KW-1185">Reference proteome</keyword>
<evidence type="ECO:0008006" key="3">
    <source>
        <dbReference type="Google" id="ProtNLM"/>
    </source>
</evidence>
<evidence type="ECO:0000313" key="1">
    <source>
        <dbReference type="EMBL" id="QHF03878.1"/>
    </source>
</evidence>
<proteinExistence type="predicted"/>
<dbReference type="EMBL" id="CP047265">
    <property type="protein sequence ID" value="QHF03878.1"/>
    <property type="molecule type" value="Genomic_DNA"/>
</dbReference>
<dbReference type="RefSeq" id="WP_024686543.1">
    <property type="nucleotide sequence ID" value="NZ_CP047265.1"/>
</dbReference>
<protein>
    <recommendedName>
        <fullName evidence="3">TIGR02646 family protein</fullName>
    </recommendedName>
</protein>